<dbReference type="SUPFAM" id="SSF49503">
    <property type="entry name" value="Cupredoxins"/>
    <property type="match status" value="1"/>
</dbReference>
<evidence type="ECO:0000313" key="3">
    <source>
        <dbReference type="EMBL" id="ALA57915.1"/>
    </source>
</evidence>
<dbReference type="OrthoDB" id="9757546at2"/>
<dbReference type="RefSeq" id="WP_053379155.1">
    <property type="nucleotide sequence ID" value="NZ_CP011801.1"/>
</dbReference>
<keyword evidence="1" id="KW-0732">Signal</keyword>
<dbReference type="AlphaFoldDB" id="A0A0K2GAF5"/>
<evidence type="ECO:0000313" key="4">
    <source>
        <dbReference type="Proteomes" id="UP000069205"/>
    </source>
</evidence>
<dbReference type="STRING" id="42253.NITMOv2_1488"/>
<dbReference type="InterPro" id="IPR028096">
    <property type="entry name" value="EfeO_Cupredoxin"/>
</dbReference>
<protein>
    <submittedName>
        <fullName evidence="3">Putative Blue (Type 1) copper protein, cupredoxin family (Modular protein)</fullName>
    </submittedName>
</protein>
<reference evidence="3 4" key="1">
    <citation type="journal article" date="2015" name="Proc. Natl. Acad. Sci. U.S.A.">
        <title>Expanded metabolic versatility of ubiquitous nitrite-oxidizing bacteria from the genus Nitrospira.</title>
        <authorList>
            <person name="Koch H."/>
            <person name="Lucker S."/>
            <person name="Albertsen M."/>
            <person name="Kitzinger K."/>
            <person name="Herbold C."/>
            <person name="Spieck E."/>
            <person name="Nielsen P.H."/>
            <person name="Wagner M."/>
            <person name="Daims H."/>
        </authorList>
    </citation>
    <scope>NUCLEOTIDE SEQUENCE [LARGE SCALE GENOMIC DNA]</scope>
    <source>
        <strain evidence="3 4">NSP M-1</strain>
    </source>
</reference>
<feature type="signal peptide" evidence="1">
    <location>
        <begin position="1"/>
        <end position="21"/>
    </location>
</feature>
<dbReference type="EMBL" id="CP011801">
    <property type="protein sequence ID" value="ALA57915.1"/>
    <property type="molecule type" value="Genomic_DNA"/>
</dbReference>
<feature type="chain" id="PRO_5005476861" evidence="1">
    <location>
        <begin position="22"/>
        <end position="143"/>
    </location>
</feature>
<proteinExistence type="predicted"/>
<dbReference type="KEGG" id="nmv:NITMOv2_1488"/>
<sequence length="143" mass="15457">MIRSCVAGLILVLVWSPAASASGTELPERSLPAVTISLETVAPYYEPFVAVVPSGVPIRWVNPTASPHSVRHDGCLGDESCAFHSMALPPDSSFMIAPLPPGRYAYHCELHPIMRGILVVLSESGAASDRSSWIEWVEERSSR</sequence>
<dbReference type="Pfam" id="PF13473">
    <property type="entry name" value="Cupredoxin_1"/>
    <property type="match status" value="1"/>
</dbReference>
<dbReference type="InterPro" id="IPR008972">
    <property type="entry name" value="Cupredoxin"/>
</dbReference>
<accession>A0A0K2GAF5</accession>
<evidence type="ECO:0000256" key="1">
    <source>
        <dbReference type="SAM" id="SignalP"/>
    </source>
</evidence>
<keyword evidence="4" id="KW-1185">Reference proteome</keyword>
<dbReference type="Gene3D" id="2.60.40.420">
    <property type="entry name" value="Cupredoxins - blue copper proteins"/>
    <property type="match status" value="1"/>
</dbReference>
<name>A0A0K2GAF5_NITMO</name>
<dbReference type="PATRIC" id="fig|42253.5.peg.1458"/>
<gene>
    <name evidence="3" type="ORF">NITMOv2_1488</name>
</gene>
<feature type="domain" description="EfeO-type cupredoxin-like" evidence="2">
    <location>
        <begin position="13"/>
        <end position="120"/>
    </location>
</feature>
<organism evidence="3 4">
    <name type="scientific">Nitrospira moscoviensis</name>
    <dbReference type="NCBI Taxonomy" id="42253"/>
    <lineage>
        <taxon>Bacteria</taxon>
        <taxon>Pseudomonadati</taxon>
        <taxon>Nitrospirota</taxon>
        <taxon>Nitrospiria</taxon>
        <taxon>Nitrospirales</taxon>
        <taxon>Nitrospiraceae</taxon>
        <taxon>Nitrospira</taxon>
    </lineage>
</organism>
<evidence type="ECO:0000259" key="2">
    <source>
        <dbReference type="Pfam" id="PF13473"/>
    </source>
</evidence>
<dbReference type="Proteomes" id="UP000069205">
    <property type="component" value="Chromosome"/>
</dbReference>